<proteinExistence type="predicted"/>
<evidence type="ECO:0000313" key="2">
    <source>
        <dbReference type="Proteomes" id="UP000053105"/>
    </source>
</evidence>
<dbReference type="Proteomes" id="UP000053105">
    <property type="component" value="Unassembled WGS sequence"/>
</dbReference>
<evidence type="ECO:0000313" key="1">
    <source>
        <dbReference type="EMBL" id="KOX79629.1"/>
    </source>
</evidence>
<organism evidence="1 2">
    <name type="scientific">Melipona quadrifasciata</name>
    <dbReference type="NCBI Taxonomy" id="166423"/>
    <lineage>
        <taxon>Eukaryota</taxon>
        <taxon>Metazoa</taxon>
        <taxon>Ecdysozoa</taxon>
        <taxon>Arthropoda</taxon>
        <taxon>Hexapoda</taxon>
        <taxon>Insecta</taxon>
        <taxon>Pterygota</taxon>
        <taxon>Neoptera</taxon>
        <taxon>Endopterygota</taxon>
        <taxon>Hymenoptera</taxon>
        <taxon>Apocrita</taxon>
        <taxon>Aculeata</taxon>
        <taxon>Apoidea</taxon>
        <taxon>Anthophila</taxon>
        <taxon>Apidae</taxon>
        <taxon>Melipona</taxon>
    </lineage>
</organism>
<sequence>MQAYLLAVYGIGFNRPKALSKLCLTSVAEFFRSTTIITPRRWKRKTGAENRCKGVVMTTAREWDTVPGKSFGNATIIYVAPSSDAQTVSVTRRLITFSYKNNERASPGLMLEGNSIRSPLSPVNGESVTPIVLTLHCEPQTMLRWLSETCAYGFDGGANAMAARRARSVINNLELIKVSDKSMETVMPIKDNYNI</sequence>
<dbReference type="AlphaFoldDB" id="A0A0M9ABA0"/>
<reference evidence="1 2" key="1">
    <citation type="submission" date="2015-07" db="EMBL/GenBank/DDBJ databases">
        <title>The genome of Melipona quadrifasciata.</title>
        <authorList>
            <person name="Pan H."/>
            <person name="Kapheim K."/>
        </authorList>
    </citation>
    <scope>NUCLEOTIDE SEQUENCE [LARGE SCALE GENOMIC DNA]</scope>
    <source>
        <strain evidence="1">0111107301</strain>
        <tissue evidence="1">Whole body</tissue>
    </source>
</reference>
<dbReference type="EMBL" id="KQ435711">
    <property type="protein sequence ID" value="KOX79629.1"/>
    <property type="molecule type" value="Genomic_DNA"/>
</dbReference>
<name>A0A0M9ABA0_9HYME</name>
<keyword evidence="2" id="KW-1185">Reference proteome</keyword>
<accession>A0A0M9ABA0</accession>
<gene>
    <name evidence="1" type="ORF">WN51_02895</name>
</gene>
<protein>
    <submittedName>
        <fullName evidence="1">Uncharacterized protein</fullName>
    </submittedName>
</protein>